<feature type="region of interest" description="Disordered" evidence="5">
    <location>
        <begin position="208"/>
        <end position="432"/>
    </location>
</feature>
<feature type="compositionally biased region" description="Polar residues" evidence="5">
    <location>
        <begin position="254"/>
        <end position="273"/>
    </location>
</feature>
<feature type="compositionally biased region" description="Polar residues" evidence="5">
    <location>
        <begin position="405"/>
        <end position="427"/>
    </location>
</feature>
<feature type="compositionally biased region" description="Polar residues" evidence="5">
    <location>
        <begin position="687"/>
        <end position="696"/>
    </location>
</feature>
<keyword evidence="7" id="KW-1185">Reference proteome</keyword>
<feature type="compositionally biased region" description="Polar residues" evidence="5">
    <location>
        <begin position="322"/>
        <end position="339"/>
    </location>
</feature>
<evidence type="ECO:0000256" key="1">
    <source>
        <dbReference type="ARBA" id="ARBA00022723"/>
    </source>
</evidence>
<protein>
    <submittedName>
        <fullName evidence="8">LIM domain and actin-binding protein 1 isoform X1</fullName>
    </submittedName>
</protein>
<dbReference type="SUPFAM" id="SSF57716">
    <property type="entry name" value="Glucocorticoid receptor-like (DNA-binding domain)"/>
    <property type="match status" value="2"/>
</dbReference>
<name>A0A6P6MNZ9_CARAU</name>
<feature type="compositionally biased region" description="Polar residues" evidence="5">
    <location>
        <begin position="886"/>
        <end position="899"/>
    </location>
</feature>
<feature type="region of interest" description="Disordered" evidence="5">
    <location>
        <begin position="886"/>
        <end position="922"/>
    </location>
</feature>
<evidence type="ECO:0000259" key="6">
    <source>
        <dbReference type="PROSITE" id="PS50023"/>
    </source>
</evidence>
<dbReference type="InterPro" id="IPR001781">
    <property type="entry name" value="Znf_LIM"/>
</dbReference>
<evidence type="ECO:0000256" key="4">
    <source>
        <dbReference type="PROSITE-ProRule" id="PRU00125"/>
    </source>
</evidence>
<feature type="region of interest" description="Disordered" evidence="5">
    <location>
        <begin position="654"/>
        <end position="866"/>
    </location>
</feature>
<dbReference type="InterPro" id="IPR028740">
    <property type="entry name" value="EPLIN_Lim_dom"/>
</dbReference>
<dbReference type="KEGG" id="caua:113069234"/>
<accession>A0A6P6MNZ9</accession>
<feature type="compositionally biased region" description="Basic and acidic residues" evidence="5">
    <location>
        <begin position="903"/>
        <end position="912"/>
    </location>
</feature>
<feature type="region of interest" description="Disordered" evidence="5">
    <location>
        <begin position="445"/>
        <end position="520"/>
    </location>
</feature>
<dbReference type="PANTHER" id="PTHR24206">
    <property type="entry name" value="OS06G0237300 PROTEIN"/>
    <property type="match status" value="1"/>
</dbReference>
<proteinExistence type="predicted"/>
<dbReference type="Pfam" id="PF00412">
    <property type="entry name" value="LIM"/>
    <property type="match status" value="1"/>
</dbReference>
<dbReference type="SMART" id="SM00132">
    <property type="entry name" value="LIM"/>
    <property type="match status" value="1"/>
</dbReference>
<evidence type="ECO:0000313" key="7">
    <source>
        <dbReference type="Proteomes" id="UP000515129"/>
    </source>
</evidence>
<evidence type="ECO:0000256" key="3">
    <source>
        <dbReference type="ARBA" id="ARBA00023038"/>
    </source>
</evidence>
<dbReference type="Gene3D" id="2.10.110.10">
    <property type="entry name" value="Cysteine Rich Protein"/>
    <property type="match status" value="1"/>
</dbReference>
<feature type="compositionally biased region" description="Polar residues" evidence="5">
    <location>
        <begin position="169"/>
        <end position="191"/>
    </location>
</feature>
<feature type="compositionally biased region" description="Polar residues" evidence="5">
    <location>
        <begin position="839"/>
        <end position="859"/>
    </location>
</feature>
<dbReference type="AlphaFoldDB" id="A0A6P6MNZ9"/>
<dbReference type="RefSeq" id="XP_026098039.1">
    <property type="nucleotide sequence ID" value="XM_026242254.1"/>
</dbReference>
<organism evidence="7 8">
    <name type="scientific">Carassius auratus</name>
    <name type="common">Goldfish</name>
    <dbReference type="NCBI Taxonomy" id="7957"/>
    <lineage>
        <taxon>Eukaryota</taxon>
        <taxon>Metazoa</taxon>
        <taxon>Chordata</taxon>
        <taxon>Craniata</taxon>
        <taxon>Vertebrata</taxon>
        <taxon>Euteleostomi</taxon>
        <taxon>Actinopterygii</taxon>
        <taxon>Neopterygii</taxon>
        <taxon>Teleostei</taxon>
        <taxon>Ostariophysi</taxon>
        <taxon>Cypriniformes</taxon>
        <taxon>Cyprinidae</taxon>
        <taxon>Cyprininae</taxon>
        <taxon>Carassius</taxon>
    </lineage>
</organism>
<feature type="compositionally biased region" description="Polar residues" evidence="5">
    <location>
        <begin position="372"/>
        <end position="391"/>
    </location>
</feature>
<feature type="compositionally biased region" description="Basic and acidic residues" evidence="5">
    <location>
        <begin position="45"/>
        <end position="57"/>
    </location>
</feature>
<feature type="compositionally biased region" description="Basic and acidic residues" evidence="5">
    <location>
        <begin position="596"/>
        <end position="610"/>
    </location>
</feature>
<feature type="compositionally biased region" description="Basic and acidic residues" evidence="5">
    <location>
        <begin position="274"/>
        <end position="286"/>
    </location>
</feature>
<feature type="compositionally biased region" description="Basic and acidic residues" evidence="5">
    <location>
        <begin position="75"/>
        <end position="84"/>
    </location>
</feature>
<gene>
    <name evidence="8" type="primary">lima1b</name>
</gene>
<keyword evidence="2 4" id="KW-0862">Zinc</keyword>
<keyword evidence="1 4" id="KW-0479">Metal-binding</keyword>
<feature type="compositionally biased region" description="Polar residues" evidence="5">
    <location>
        <begin position="490"/>
        <end position="509"/>
    </location>
</feature>
<feature type="compositionally biased region" description="Basic and acidic residues" evidence="5">
    <location>
        <begin position="392"/>
        <end position="404"/>
    </location>
</feature>
<dbReference type="OrthoDB" id="6129702at2759"/>
<dbReference type="PROSITE" id="PS50023">
    <property type="entry name" value="LIM_DOMAIN_2"/>
    <property type="match status" value="1"/>
</dbReference>
<dbReference type="PROSITE" id="PS00478">
    <property type="entry name" value="LIM_DOMAIN_1"/>
    <property type="match status" value="1"/>
</dbReference>
<feature type="compositionally biased region" description="Basic and acidic residues" evidence="5">
    <location>
        <begin position="723"/>
        <end position="743"/>
    </location>
</feature>
<dbReference type="Proteomes" id="UP000515129">
    <property type="component" value="Unplaced"/>
</dbReference>
<evidence type="ECO:0000313" key="8">
    <source>
        <dbReference type="RefSeq" id="XP_026098039.1"/>
    </source>
</evidence>
<dbReference type="CTD" id="108191643"/>
<feature type="compositionally biased region" description="Polar residues" evidence="5">
    <location>
        <begin position="208"/>
        <end position="221"/>
    </location>
</feature>
<keyword evidence="3 4" id="KW-0440">LIM domain</keyword>
<sequence length="951" mass="105190">MDVGPFSRKQWASQSLRITAKEISLVGSRGKNNAITERFSKYQKAAEEASAEKKKSSVDSAPLSLRSGNLSVLKKRWEQTHQEKSAPQLSVAPMRLTPRPASCKPSNPPEPSASSSKLTRLPSLTQESTSHERPNATSSDLCSPAEKPALPLKNLKMMFEKDKSKVQKEVNTSSEDVDTQMGNKGTSSLKRSGSIKDRMAKYQLSVTRQASFTVPRTASQSETEESVPSMDHKEISPPAGDGQIVSPLPESKCTKNNGEQVHLSSPNVATPVSENKEPPKVSRVQKEVNTSSEDLDTQMGNKGTSSLKRSGSIKDRMAKYQLSVTRQASFTVPRTASQSETEESVPSMDHKEISPPAGDGQIVSPLPESKCTKNNGEQVHLSSPNVATPVSENKEPPKVSKVQKEVNSSSEDVDTQMGNKGTSSLKRSGSIKDRMAKYQLSVTRQASFTVPRTASQSETEESVPSMDHKEISPPAGDGQIVSPLPESKCTKNNGEQVHLSSPNVATPVSENKEPPKVSKKFNPPVQEKCVSCQTTVYPLEKLVANQQIYHKTCFRCIFCSTKLSLVTYASLHGDIYCKPHFSQLFKSKGNYDEGFGHRPHKEMWTPRTNEEEPERDENSKQSVVHSVLVKPTEQLSPKVEESQLVKFTDLTAAPEAKSQTSSVEKPQTPSVETRKIRVAWPPPADSDGSSKASSPVTEVGKGPSKLFKAKWPPEEEALPAQRSPERAELKSLRRSSSLKERSRPFSVAPRLALSNDTKQLSNKVALVRRGSLEELHSQSKVKTDKTEVQEDARMPDEKTKDSESQSKKNVESPAELDRTEKMPSSILKQKQQTKKEAEPQQTKNEADLQQTNKESLTQLTRKEPKLQQHEVLTGHVEDEEKAVKCLSNSPELQSSQDKCSPTVEEKAHRKSQDVGFWDGEEAEESLTVEEMIKRNRYYDDEDDEEEEVAIV</sequence>
<feature type="compositionally biased region" description="Polar residues" evidence="5">
    <location>
        <begin position="657"/>
        <end position="671"/>
    </location>
</feature>
<dbReference type="FunFam" id="2.10.110.10:FF:000002">
    <property type="entry name" value="LIM domain and actin-binding 1"/>
    <property type="match status" value="1"/>
</dbReference>
<evidence type="ECO:0000256" key="5">
    <source>
        <dbReference type="SAM" id="MobiDB-lite"/>
    </source>
</evidence>
<dbReference type="GO" id="GO:0046872">
    <property type="term" value="F:metal ion binding"/>
    <property type="evidence" value="ECO:0007669"/>
    <property type="project" value="UniProtKB-KW"/>
</dbReference>
<feature type="compositionally biased region" description="Polar residues" evidence="5">
    <location>
        <begin position="287"/>
        <end position="309"/>
    </location>
</feature>
<reference evidence="8" key="1">
    <citation type="submission" date="2025-08" db="UniProtKB">
        <authorList>
            <consortium name="RefSeq"/>
        </authorList>
    </citation>
    <scope>IDENTIFICATION</scope>
    <source>
        <strain evidence="8">Wakin</strain>
        <tissue evidence="8">Muscle</tissue>
    </source>
</reference>
<feature type="compositionally biased region" description="Basic and acidic residues" evidence="5">
    <location>
        <begin position="770"/>
        <end position="821"/>
    </location>
</feature>
<evidence type="ECO:0000256" key="2">
    <source>
        <dbReference type="ARBA" id="ARBA00022833"/>
    </source>
</evidence>
<feature type="compositionally biased region" description="Polar residues" evidence="5">
    <location>
        <begin position="445"/>
        <end position="457"/>
    </location>
</feature>
<feature type="region of interest" description="Disordered" evidence="5">
    <location>
        <begin position="596"/>
        <end position="631"/>
    </location>
</feature>
<dbReference type="CDD" id="cd09485">
    <property type="entry name" value="LIM_Eplin_alpha_beta"/>
    <property type="match status" value="1"/>
</dbReference>
<feature type="compositionally biased region" description="Basic and acidic residues" evidence="5">
    <location>
        <begin position="158"/>
        <end position="168"/>
    </location>
</feature>
<feature type="domain" description="LIM zinc-binding" evidence="6">
    <location>
        <begin position="527"/>
        <end position="587"/>
    </location>
</feature>
<feature type="region of interest" description="Disordered" evidence="5">
    <location>
        <begin position="45"/>
        <end position="195"/>
    </location>
</feature>